<protein>
    <submittedName>
        <fullName evidence="1">Uncharacterized protein</fullName>
    </submittedName>
</protein>
<reference evidence="1 2" key="1">
    <citation type="submission" date="2016-05" db="EMBL/GenBank/DDBJ databases">
        <title>A degradative enzymes factory behind the ericoid mycorrhizal symbiosis.</title>
        <authorList>
            <consortium name="DOE Joint Genome Institute"/>
            <person name="Martino E."/>
            <person name="Morin E."/>
            <person name="Grelet G."/>
            <person name="Kuo A."/>
            <person name="Kohler A."/>
            <person name="Daghino S."/>
            <person name="Barry K."/>
            <person name="Choi C."/>
            <person name="Cichocki N."/>
            <person name="Clum A."/>
            <person name="Copeland A."/>
            <person name="Hainaut M."/>
            <person name="Haridas S."/>
            <person name="Labutti K."/>
            <person name="Lindquist E."/>
            <person name="Lipzen A."/>
            <person name="Khouja H.-R."/>
            <person name="Murat C."/>
            <person name="Ohm R."/>
            <person name="Olson A."/>
            <person name="Spatafora J."/>
            <person name="Veneault-Fourrey C."/>
            <person name="Henrissat B."/>
            <person name="Grigoriev I."/>
            <person name="Martin F."/>
            <person name="Perotto S."/>
        </authorList>
    </citation>
    <scope>NUCLEOTIDE SEQUENCE [LARGE SCALE GENOMIC DNA]</scope>
    <source>
        <strain evidence="1 2">UAMH 7357</strain>
    </source>
</reference>
<dbReference type="Proteomes" id="UP000235672">
    <property type="component" value="Unassembled WGS sequence"/>
</dbReference>
<evidence type="ECO:0000313" key="2">
    <source>
        <dbReference type="Proteomes" id="UP000235672"/>
    </source>
</evidence>
<proteinExistence type="predicted"/>
<keyword evidence="2" id="KW-1185">Reference proteome</keyword>
<accession>A0A2J6PQA3</accession>
<dbReference type="EMBL" id="KZ613507">
    <property type="protein sequence ID" value="PMD16210.1"/>
    <property type="molecule type" value="Genomic_DNA"/>
</dbReference>
<gene>
    <name evidence="1" type="ORF">NA56DRAFT_649587</name>
</gene>
<name>A0A2J6PQA3_9HELO</name>
<dbReference type="AlphaFoldDB" id="A0A2J6PQA3"/>
<sequence length="63" mass="7303">MEGDQNVDELSKERSAKLVKTWPYVVARYAHVALARDHVRLCNTTKTTHFQHYRACPSTYDPP</sequence>
<organism evidence="1 2">
    <name type="scientific">Hyaloscypha hepaticicola</name>
    <dbReference type="NCBI Taxonomy" id="2082293"/>
    <lineage>
        <taxon>Eukaryota</taxon>
        <taxon>Fungi</taxon>
        <taxon>Dikarya</taxon>
        <taxon>Ascomycota</taxon>
        <taxon>Pezizomycotina</taxon>
        <taxon>Leotiomycetes</taxon>
        <taxon>Helotiales</taxon>
        <taxon>Hyaloscyphaceae</taxon>
        <taxon>Hyaloscypha</taxon>
    </lineage>
</organism>
<evidence type="ECO:0000313" key="1">
    <source>
        <dbReference type="EMBL" id="PMD16210.1"/>
    </source>
</evidence>